<dbReference type="EMBL" id="ML979138">
    <property type="protein sequence ID" value="KAF1913561.1"/>
    <property type="molecule type" value="Genomic_DNA"/>
</dbReference>
<dbReference type="Proteomes" id="UP000800096">
    <property type="component" value="Unassembled WGS sequence"/>
</dbReference>
<feature type="coiled-coil region" evidence="1">
    <location>
        <begin position="182"/>
        <end position="223"/>
    </location>
</feature>
<evidence type="ECO:0000313" key="4">
    <source>
        <dbReference type="Proteomes" id="UP000800096"/>
    </source>
</evidence>
<dbReference type="OrthoDB" id="4186885at2759"/>
<gene>
    <name evidence="3" type="ORF">BDU57DRAFT_520484</name>
</gene>
<keyword evidence="4" id="KW-1185">Reference proteome</keyword>
<keyword evidence="1" id="KW-0175">Coiled coil</keyword>
<feature type="compositionally biased region" description="Polar residues" evidence="2">
    <location>
        <begin position="60"/>
        <end position="69"/>
    </location>
</feature>
<evidence type="ECO:0000256" key="2">
    <source>
        <dbReference type="SAM" id="MobiDB-lite"/>
    </source>
</evidence>
<accession>A0A6A5QD65</accession>
<dbReference type="AlphaFoldDB" id="A0A6A5QD65"/>
<sequence length="227" mass="25791">MTLPRMAYNEDTSNKRRQGMLAKARRVLEETRALRDEDLNNVLIVRAKLAEKTRELERVQAQTGRTSPSRGRPASYLERRGTSDLFVAAKTAALEQRALDLEKRNSDLVAQVETLKGGASIDDLNSFTAHQAWKTTVSDLEAKLKAKDAEVARQRSSSTSMGGNGMDWYRVEALLEEHASYRESLGGKLQALRSDKEFLQKELHRKENDYQSLELRLQTLQRRMAVL</sequence>
<evidence type="ECO:0000256" key="1">
    <source>
        <dbReference type="SAM" id="Coils"/>
    </source>
</evidence>
<organism evidence="3 4">
    <name type="scientific">Ampelomyces quisqualis</name>
    <name type="common">Powdery mildew agent</name>
    <dbReference type="NCBI Taxonomy" id="50730"/>
    <lineage>
        <taxon>Eukaryota</taxon>
        <taxon>Fungi</taxon>
        <taxon>Dikarya</taxon>
        <taxon>Ascomycota</taxon>
        <taxon>Pezizomycotina</taxon>
        <taxon>Dothideomycetes</taxon>
        <taxon>Pleosporomycetidae</taxon>
        <taxon>Pleosporales</taxon>
        <taxon>Pleosporineae</taxon>
        <taxon>Phaeosphaeriaceae</taxon>
        <taxon>Ampelomyces</taxon>
    </lineage>
</organism>
<reference evidence="3" key="1">
    <citation type="journal article" date="2020" name="Stud. Mycol.">
        <title>101 Dothideomycetes genomes: a test case for predicting lifestyles and emergence of pathogens.</title>
        <authorList>
            <person name="Haridas S."/>
            <person name="Albert R."/>
            <person name="Binder M."/>
            <person name="Bloem J."/>
            <person name="Labutti K."/>
            <person name="Salamov A."/>
            <person name="Andreopoulos B."/>
            <person name="Baker S."/>
            <person name="Barry K."/>
            <person name="Bills G."/>
            <person name="Bluhm B."/>
            <person name="Cannon C."/>
            <person name="Castanera R."/>
            <person name="Culley D."/>
            <person name="Daum C."/>
            <person name="Ezra D."/>
            <person name="Gonzalez J."/>
            <person name="Henrissat B."/>
            <person name="Kuo A."/>
            <person name="Liang C."/>
            <person name="Lipzen A."/>
            <person name="Lutzoni F."/>
            <person name="Magnuson J."/>
            <person name="Mondo S."/>
            <person name="Nolan M."/>
            <person name="Ohm R."/>
            <person name="Pangilinan J."/>
            <person name="Park H.-J."/>
            <person name="Ramirez L."/>
            <person name="Alfaro M."/>
            <person name="Sun H."/>
            <person name="Tritt A."/>
            <person name="Yoshinaga Y."/>
            <person name="Zwiers L.-H."/>
            <person name="Turgeon B."/>
            <person name="Goodwin S."/>
            <person name="Spatafora J."/>
            <person name="Crous P."/>
            <person name="Grigoriev I."/>
        </authorList>
    </citation>
    <scope>NUCLEOTIDE SEQUENCE</scope>
    <source>
        <strain evidence="3">HMLAC05119</strain>
    </source>
</reference>
<protein>
    <submittedName>
        <fullName evidence="3">Uncharacterized protein</fullName>
    </submittedName>
</protein>
<evidence type="ECO:0000313" key="3">
    <source>
        <dbReference type="EMBL" id="KAF1913561.1"/>
    </source>
</evidence>
<name>A0A6A5QD65_AMPQU</name>
<proteinExistence type="predicted"/>
<feature type="region of interest" description="Disordered" evidence="2">
    <location>
        <begin position="56"/>
        <end position="76"/>
    </location>
</feature>